<proteinExistence type="predicted"/>
<keyword evidence="3" id="KW-1185">Reference proteome</keyword>
<feature type="non-terminal residue" evidence="2">
    <location>
        <position position="92"/>
    </location>
</feature>
<evidence type="ECO:0000313" key="3">
    <source>
        <dbReference type="Proteomes" id="UP000823775"/>
    </source>
</evidence>
<comment type="caution">
    <text evidence="2">The sequence shown here is derived from an EMBL/GenBank/DDBJ whole genome shotgun (WGS) entry which is preliminary data.</text>
</comment>
<protein>
    <submittedName>
        <fullName evidence="2">Uncharacterized protein</fullName>
    </submittedName>
</protein>
<evidence type="ECO:0000313" key="2">
    <source>
        <dbReference type="EMBL" id="MCD9645887.1"/>
    </source>
</evidence>
<dbReference type="EMBL" id="JACEIK010004586">
    <property type="protein sequence ID" value="MCD9645887.1"/>
    <property type="molecule type" value="Genomic_DNA"/>
</dbReference>
<gene>
    <name evidence="2" type="ORF">HAX54_035206</name>
</gene>
<dbReference type="Proteomes" id="UP000823775">
    <property type="component" value="Unassembled WGS sequence"/>
</dbReference>
<feature type="region of interest" description="Disordered" evidence="1">
    <location>
        <begin position="1"/>
        <end position="20"/>
    </location>
</feature>
<organism evidence="2 3">
    <name type="scientific">Datura stramonium</name>
    <name type="common">Jimsonweed</name>
    <name type="synonym">Common thornapple</name>
    <dbReference type="NCBI Taxonomy" id="4076"/>
    <lineage>
        <taxon>Eukaryota</taxon>
        <taxon>Viridiplantae</taxon>
        <taxon>Streptophyta</taxon>
        <taxon>Embryophyta</taxon>
        <taxon>Tracheophyta</taxon>
        <taxon>Spermatophyta</taxon>
        <taxon>Magnoliopsida</taxon>
        <taxon>eudicotyledons</taxon>
        <taxon>Gunneridae</taxon>
        <taxon>Pentapetalae</taxon>
        <taxon>asterids</taxon>
        <taxon>lamiids</taxon>
        <taxon>Solanales</taxon>
        <taxon>Solanaceae</taxon>
        <taxon>Solanoideae</taxon>
        <taxon>Datureae</taxon>
        <taxon>Datura</taxon>
    </lineage>
</organism>
<sequence length="92" mass="10212">MEKGKGKGKGQERGRDRPCQIPLERTIETQRVDNRTPILLSNTTTLAAQIITGDRFEDQSYKVSQQLLLSAAQVDSPAIQQDLDPTTNETIS</sequence>
<feature type="compositionally biased region" description="Basic and acidic residues" evidence="1">
    <location>
        <begin position="1"/>
        <end position="18"/>
    </location>
</feature>
<evidence type="ECO:0000256" key="1">
    <source>
        <dbReference type="SAM" id="MobiDB-lite"/>
    </source>
</evidence>
<reference evidence="2 3" key="1">
    <citation type="journal article" date="2021" name="BMC Genomics">
        <title>Datura genome reveals duplications of psychoactive alkaloid biosynthetic genes and high mutation rate following tissue culture.</title>
        <authorList>
            <person name="Rajewski A."/>
            <person name="Carter-House D."/>
            <person name="Stajich J."/>
            <person name="Litt A."/>
        </authorList>
    </citation>
    <scope>NUCLEOTIDE SEQUENCE [LARGE SCALE GENOMIC DNA]</scope>
    <source>
        <strain evidence="2">AR-01</strain>
    </source>
</reference>
<name>A0ABS8VG54_DATST</name>
<accession>A0ABS8VG54</accession>